<gene>
    <name evidence="2" type="ORF">DXH95_07280</name>
</gene>
<sequence>MDLYSIVKVIHILSATILFGTGIGIAFFMLMGLRSKNIDERRYAARFTVVADFTFTLPAVILQPLTGAWLVWQGGFTWTDYWLVGTYALYILAGLCWLPVVYLQVAMKRMLDRQAIDGTFDERAFNRLFRWWFALGWPAFGGLVVIFGLMVMKPTW</sequence>
<feature type="transmembrane region" description="Helical" evidence="1">
    <location>
        <begin position="43"/>
        <end position="61"/>
    </location>
</feature>
<feature type="transmembrane region" description="Helical" evidence="1">
    <location>
        <begin position="6"/>
        <end position="31"/>
    </location>
</feature>
<evidence type="ECO:0000313" key="2">
    <source>
        <dbReference type="EMBL" id="RDV07167.1"/>
    </source>
</evidence>
<evidence type="ECO:0000256" key="1">
    <source>
        <dbReference type="SAM" id="Phobius"/>
    </source>
</evidence>
<dbReference type="InterPro" id="IPR018729">
    <property type="entry name" value="DUF2269_transmembrane"/>
</dbReference>
<dbReference type="Proteomes" id="UP000263833">
    <property type="component" value="Unassembled WGS sequence"/>
</dbReference>
<keyword evidence="1" id="KW-1133">Transmembrane helix</keyword>
<feature type="transmembrane region" description="Helical" evidence="1">
    <location>
        <begin position="81"/>
        <end position="103"/>
    </location>
</feature>
<dbReference type="Pfam" id="PF10027">
    <property type="entry name" value="DUF2269"/>
    <property type="match status" value="1"/>
</dbReference>
<keyword evidence="1" id="KW-0472">Membrane</keyword>
<feature type="transmembrane region" description="Helical" evidence="1">
    <location>
        <begin position="131"/>
        <end position="152"/>
    </location>
</feature>
<name>A0A371BI31_9SPHN</name>
<organism evidence="2 3">
    <name type="scientific">Sphingorhabdus pulchriflava</name>
    <dbReference type="NCBI Taxonomy" id="2292257"/>
    <lineage>
        <taxon>Bacteria</taxon>
        <taxon>Pseudomonadati</taxon>
        <taxon>Pseudomonadota</taxon>
        <taxon>Alphaproteobacteria</taxon>
        <taxon>Sphingomonadales</taxon>
        <taxon>Sphingomonadaceae</taxon>
        <taxon>Sphingorhabdus</taxon>
    </lineage>
</organism>
<keyword evidence="3" id="KW-1185">Reference proteome</keyword>
<dbReference type="OrthoDB" id="9786302at2"/>
<evidence type="ECO:0000313" key="3">
    <source>
        <dbReference type="Proteomes" id="UP000263833"/>
    </source>
</evidence>
<reference evidence="3" key="1">
    <citation type="submission" date="2018-08" db="EMBL/GenBank/DDBJ databases">
        <authorList>
            <person name="Kim S.-J."/>
            <person name="Jung G.-Y."/>
        </authorList>
    </citation>
    <scope>NUCLEOTIDE SEQUENCE [LARGE SCALE GENOMIC DNA]</scope>
    <source>
        <strain evidence="3">GY_G</strain>
    </source>
</reference>
<dbReference type="EMBL" id="QRGP01000001">
    <property type="protein sequence ID" value="RDV07167.1"/>
    <property type="molecule type" value="Genomic_DNA"/>
</dbReference>
<proteinExistence type="predicted"/>
<comment type="caution">
    <text evidence="2">The sequence shown here is derived from an EMBL/GenBank/DDBJ whole genome shotgun (WGS) entry which is preliminary data.</text>
</comment>
<dbReference type="AlphaFoldDB" id="A0A371BI31"/>
<keyword evidence="1" id="KW-0812">Transmembrane</keyword>
<dbReference type="RefSeq" id="WP_115548714.1">
    <property type="nucleotide sequence ID" value="NZ_QRGP01000001.1"/>
</dbReference>
<protein>
    <submittedName>
        <fullName evidence="2">DUF2269 domain-containing protein</fullName>
    </submittedName>
</protein>
<accession>A0A371BI31</accession>